<accession>A0A1G9LH01</accession>
<reference evidence="6 7" key="1">
    <citation type="submission" date="2016-10" db="EMBL/GenBank/DDBJ databases">
        <authorList>
            <person name="de Groot N.N."/>
        </authorList>
    </citation>
    <scope>NUCLEOTIDE SEQUENCE [LARGE SCALE GENOMIC DNA]</scope>
    <source>
        <strain evidence="6 7">DSM 797</strain>
    </source>
</reference>
<name>A0A1G9LH01_9FIRM</name>
<evidence type="ECO:0000256" key="1">
    <source>
        <dbReference type="ARBA" id="ARBA00001946"/>
    </source>
</evidence>
<dbReference type="GO" id="GO:0019213">
    <property type="term" value="F:deacetylase activity"/>
    <property type="evidence" value="ECO:0007669"/>
    <property type="project" value="TreeGrafter"/>
</dbReference>
<gene>
    <name evidence="6" type="ORF">SAMN04515677_102540</name>
</gene>
<dbReference type="PANTHER" id="PTHR31609">
    <property type="entry name" value="YDJC DEACETYLASE FAMILY MEMBER"/>
    <property type="match status" value="1"/>
</dbReference>
<keyword evidence="4" id="KW-0460">Magnesium</keyword>
<keyword evidence="5" id="KW-0119">Carbohydrate metabolism</keyword>
<evidence type="ECO:0000256" key="5">
    <source>
        <dbReference type="ARBA" id="ARBA00023277"/>
    </source>
</evidence>
<comment type="cofactor">
    <cofactor evidence="1">
        <name>Mg(2+)</name>
        <dbReference type="ChEBI" id="CHEBI:18420"/>
    </cofactor>
</comment>
<dbReference type="InterPro" id="IPR022948">
    <property type="entry name" value="COD_ChbG_bac"/>
</dbReference>
<evidence type="ECO:0000256" key="2">
    <source>
        <dbReference type="ARBA" id="ARBA00022723"/>
    </source>
</evidence>
<protein>
    <recommendedName>
        <fullName evidence="8">Carbohydrate deacetylase</fullName>
    </recommendedName>
</protein>
<keyword evidence="2" id="KW-0479">Metal-binding</keyword>
<dbReference type="AlphaFoldDB" id="A0A1G9LH01"/>
<proteinExistence type="predicted"/>
<evidence type="ECO:0000256" key="3">
    <source>
        <dbReference type="ARBA" id="ARBA00022801"/>
    </source>
</evidence>
<dbReference type="Gene3D" id="3.20.20.370">
    <property type="entry name" value="Glycoside hydrolase/deacetylase"/>
    <property type="match status" value="1"/>
</dbReference>
<keyword evidence="7" id="KW-1185">Reference proteome</keyword>
<dbReference type="Pfam" id="PF04794">
    <property type="entry name" value="YdjC"/>
    <property type="match status" value="1"/>
</dbReference>
<evidence type="ECO:0000256" key="4">
    <source>
        <dbReference type="ARBA" id="ARBA00022842"/>
    </source>
</evidence>
<evidence type="ECO:0008006" key="8">
    <source>
        <dbReference type="Google" id="ProtNLM"/>
    </source>
</evidence>
<sequence>MTKLVINADDFGYTEGVNLGIISAYKNGIVSSCTIMANMPGFEQAIELLSDNPGLRCGVHMTLTCYKPIIKSHKTIIDNNGDFYRRATKEILQTIDINEVYNEFCAQIDKVINSGIKITHLDSHHHVHGLIELQPVIDKIVNKYKLPIRGAFEYKTKIKDIVPVIDSFYADNVDYDYFKKNIDEIKKHKICDLMCHPSFVDEFLLNSTSYALQRTKEHSILTYKNIRDFLELNGIEIATYEDFKWL</sequence>
<dbReference type="CDD" id="cd10803">
    <property type="entry name" value="YdjC_EF3048_like"/>
    <property type="match status" value="1"/>
</dbReference>
<dbReference type="GO" id="GO:0046872">
    <property type="term" value="F:metal ion binding"/>
    <property type="evidence" value="ECO:0007669"/>
    <property type="project" value="UniProtKB-KW"/>
</dbReference>
<dbReference type="STRING" id="1121325.SAMN04515677_102540"/>
<dbReference type="InterPro" id="IPR006879">
    <property type="entry name" value="YdjC-like"/>
</dbReference>
<dbReference type="InterPro" id="IPR011330">
    <property type="entry name" value="Glyco_hydro/deAcase_b/a-brl"/>
</dbReference>
<dbReference type="GO" id="GO:0016811">
    <property type="term" value="F:hydrolase activity, acting on carbon-nitrogen (but not peptide) bonds, in linear amides"/>
    <property type="evidence" value="ECO:0007669"/>
    <property type="project" value="InterPro"/>
</dbReference>
<dbReference type="GO" id="GO:0000272">
    <property type="term" value="P:polysaccharide catabolic process"/>
    <property type="evidence" value="ECO:0007669"/>
    <property type="project" value="InterPro"/>
</dbReference>
<dbReference type="Proteomes" id="UP000199068">
    <property type="component" value="Unassembled WGS sequence"/>
</dbReference>
<dbReference type="NCBIfam" id="NF002559">
    <property type="entry name" value="PRK02134.1"/>
    <property type="match status" value="1"/>
</dbReference>
<evidence type="ECO:0000313" key="7">
    <source>
        <dbReference type="Proteomes" id="UP000199068"/>
    </source>
</evidence>
<dbReference type="EMBL" id="FNGW01000002">
    <property type="protein sequence ID" value="SDL61184.1"/>
    <property type="molecule type" value="Genomic_DNA"/>
</dbReference>
<organism evidence="6 7">
    <name type="scientific">Romboutsia lituseburensis DSM 797</name>
    <dbReference type="NCBI Taxonomy" id="1121325"/>
    <lineage>
        <taxon>Bacteria</taxon>
        <taxon>Bacillati</taxon>
        <taxon>Bacillota</taxon>
        <taxon>Clostridia</taxon>
        <taxon>Peptostreptococcales</taxon>
        <taxon>Peptostreptococcaceae</taxon>
        <taxon>Romboutsia</taxon>
    </lineage>
</organism>
<dbReference type="PANTHER" id="PTHR31609:SF1">
    <property type="entry name" value="CARBOHYDRATE DEACETYLASE"/>
    <property type="match status" value="1"/>
</dbReference>
<dbReference type="SUPFAM" id="SSF88713">
    <property type="entry name" value="Glycoside hydrolase/deacetylase"/>
    <property type="match status" value="1"/>
</dbReference>
<keyword evidence="3" id="KW-0378">Hydrolase</keyword>
<evidence type="ECO:0000313" key="6">
    <source>
        <dbReference type="EMBL" id="SDL61184.1"/>
    </source>
</evidence>
<dbReference type="RefSeq" id="WP_092724697.1">
    <property type="nucleotide sequence ID" value="NZ_FNGW01000002.1"/>
</dbReference>